<dbReference type="InterPro" id="IPR039564">
    <property type="entry name" value="Peptidase_C39-like"/>
</dbReference>
<evidence type="ECO:0000313" key="2">
    <source>
        <dbReference type="EMBL" id="RAG83164.1"/>
    </source>
</evidence>
<dbReference type="OrthoDB" id="2602488at2"/>
<dbReference type="Pfam" id="PF13529">
    <property type="entry name" value="Peptidase_C39_2"/>
    <property type="match status" value="1"/>
</dbReference>
<name>A0A2X0IDW0_9ACTN</name>
<comment type="caution">
    <text evidence="2">The sequence shown here is derived from an EMBL/GenBank/DDBJ whole genome shotgun (WGS) entry which is preliminary data.</text>
</comment>
<gene>
    <name evidence="2" type="ORF">DN069_23810</name>
</gene>
<organism evidence="2 3">
    <name type="scientific">Streptacidiphilus pinicola</name>
    <dbReference type="NCBI Taxonomy" id="2219663"/>
    <lineage>
        <taxon>Bacteria</taxon>
        <taxon>Bacillati</taxon>
        <taxon>Actinomycetota</taxon>
        <taxon>Actinomycetes</taxon>
        <taxon>Kitasatosporales</taxon>
        <taxon>Streptomycetaceae</taxon>
        <taxon>Streptacidiphilus</taxon>
    </lineage>
</organism>
<dbReference type="Proteomes" id="UP000248889">
    <property type="component" value="Unassembled WGS sequence"/>
</dbReference>
<sequence length="199" mass="21754">MPYVSQFGSPGLVPQLIARTLAPEDDPAWAESGAASPEEYAWWCRRVCGMACLRMALVHWRGEAPGTVALAHECVAAGAYVVDGEQVQGLIYAPFAAYVRERWGLAATVERALEPARVREHLDAGRLPMLSVHPSVRTLDPAPAARGGHLVLAVDHDDEALYVNNPSGFPGTQHYARVPWPDLYRFFARRGVVLDDPSV</sequence>
<dbReference type="EMBL" id="QKYN01000094">
    <property type="protein sequence ID" value="RAG83164.1"/>
    <property type="molecule type" value="Genomic_DNA"/>
</dbReference>
<keyword evidence="3" id="KW-1185">Reference proteome</keyword>
<evidence type="ECO:0000313" key="3">
    <source>
        <dbReference type="Proteomes" id="UP000248889"/>
    </source>
</evidence>
<protein>
    <recommendedName>
        <fullName evidence="1">Peptidase C39-like domain-containing protein</fullName>
    </recommendedName>
</protein>
<reference evidence="2 3" key="1">
    <citation type="submission" date="2018-06" db="EMBL/GenBank/DDBJ databases">
        <title>Streptacidiphilus pinicola sp. nov., isolated from pine grove soil.</title>
        <authorList>
            <person name="Roh S.G."/>
            <person name="Park S."/>
            <person name="Kim M.-K."/>
            <person name="Yun B.-R."/>
            <person name="Park J."/>
            <person name="Kim M.J."/>
            <person name="Kim Y.S."/>
            <person name="Kim S.B."/>
        </authorList>
    </citation>
    <scope>NUCLEOTIDE SEQUENCE [LARGE SCALE GENOMIC DNA]</scope>
    <source>
        <strain evidence="2 3">MMS16-CNU450</strain>
    </source>
</reference>
<dbReference type="AlphaFoldDB" id="A0A2X0IDW0"/>
<evidence type="ECO:0000259" key="1">
    <source>
        <dbReference type="Pfam" id="PF13529"/>
    </source>
</evidence>
<accession>A0A2X0IDW0</accession>
<feature type="domain" description="Peptidase C39-like" evidence="1">
    <location>
        <begin position="44"/>
        <end position="166"/>
    </location>
</feature>
<proteinExistence type="predicted"/>